<dbReference type="GeneTree" id="ENSGT01150000287143"/>
<accession>A0A3B4VQW6</accession>
<protein>
    <recommendedName>
        <fullName evidence="4">L1 transposable element RRM domain-containing protein</fullName>
    </recommendedName>
</protein>
<reference evidence="2" key="2">
    <citation type="submission" date="2025-09" db="UniProtKB">
        <authorList>
            <consortium name="Ensembl"/>
        </authorList>
    </citation>
    <scope>IDENTIFICATION</scope>
</reference>
<dbReference type="Ensembl" id="ENSSDUT00000033620.1">
    <property type="protein sequence ID" value="ENSSDUP00000033057.1"/>
    <property type="gene ID" value="ENSSDUG00000023742.1"/>
</dbReference>
<evidence type="ECO:0008006" key="4">
    <source>
        <dbReference type="Google" id="ProtNLM"/>
    </source>
</evidence>
<feature type="compositionally biased region" description="Low complexity" evidence="1">
    <location>
        <begin position="77"/>
        <end position="87"/>
    </location>
</feature>
<sequence>MYNIHQLMMRGKVITQYYTQSMSSLIKRQFRKIRFYLRNTSKTEMSKSHGTRQGKGQPQLTQHFSPHDKDASKADASKAGASKAGASNVATGGAQPLTLDMLIGELEKLRKDVTGELTTSLNTAMAPIQASLQKIADTVASHTATISAMETALSSHSDDLSTLQHEVATLKSKVETTTQMNEKLQLAVEDLVSRSKRQNLRVIGIPEGAEGTDTRLFMTTLFKDVIGDTPPDTSFELDRAHRSLGPKPAQGSRPILVRFHRYIQKERVLLWAKKTRGISYQGYPIRFFEDFSASLAKKRASFNKVKSLLYKDGIRFGLIYPARLRVTIDGQSRMFDSADEAERFYRDLSSK</sequence>
<dbReference type="AlphaFoldDB" id="A0A3B4VQW6"/>
<dbReference type="Proteomes" id="UP000261420">
    <property type="component" value="Unplaced"/>
</dbReference>
<name>A0A3B4VQW6_SERDU</name>
<dbReference type="PANTHER" id="PTHR11505">
    <property type="entry name" value="L1 TRANSPOSABLE ELEMENT-RELATED"/>
    <property type="match status" value="1"/>
</dbReference>
<evidence type="ECO:0000313" key="2">
    <source>
        <dbReference type="Ensembl" id="ENSSDUP00000033057.1"/>
    </source>
</evidence>
<feature type="compositionally biased region" description="Basic and acidic residues" evidence="1">
    <location>
        <begin position="65"/>
        <end position="76"/>
    </location>
</feature>
<dbReference type="InterPro" id="IPR004244">
    <property type="entry name" value="Transposase_22"/>
</dbReference>
<keyword evidence="3" id="KW-1185">Reference proteome</keyword>
<proteinExistence type="predicted"/>
<dbReference type="OMA" id="PVIICCH"/>
<dbReference type="STRING" id="41447.ENSSDUP00000033057"/>
<feature type="compositionally biased region" description="Polar residues" evidence="1">
    <location>
        <begin position="54"/>
        <end position="64"/>
    </location>
</feature>
<evidence type="ECO:0000313" key="3">
    <source>
        <dbReference type="Proteomes" id="UP000261420"/>
    </source>
</evidence>
<organism evidence="2 3">
    <name type="scientific">Seriola dumerili</name>
    <name type="common">Greater amberjack</name>
    <name type="synonym">Caranx dumerili</name>
    <dbReference type="NCBI Taxonomy" id="41447"/>
    <lineage>
        <taxon>Eukaryota</taxon>
        <taxon>Metazoa</taxon>
        <taxon>Chordata</taxon>
        <taxon>Craniata</taxon>
        <taxon>Vertebrata</taxon>
        <taxon>Euteleostomi</taxon>
        <taxon>Actinopterygii</taxon>
        <taxon>Neopterygii</taxon>
        <taxon>Teleostei</taxon>
        <taxon>Neoteleostei</taxon>
        <taxon>Acanthomorphata</taxon>
        <taxon>Carangaria</taxon>
        <taxon>Carangiformes</taxon>
        <taxon>Carangidae</taxon>
        <taxon>Seriola</taxon>
    </lineage>
</organism>
<reference evidence="2" key="1">
    <citation type="submission" date="2025-08" db="UniProtKB">
        <authorList>
            <consortium name="Ensembl"/>
        </authorList>
    </citation>
    <scope>IDENTIFICATION</scope>
</reference>
<feature type="region of interest" description="Disordered" evidence="1">
    <location>
        <begin position="41"/>
        <end position="90"/>
    </location>
</feature>
<dbReference type="Gene3D" id="3.30.70.1820">
    <property type="entry name" value="L1 transposable element, RRM domain"/>
    <property type="match status" value="1"/>
</dbReference>
<evidence type="ECO:0000256" key="1">
    <source>
        <dbReference type="SAM" id="MobiDB-lite"/>
    </source>
</evidence>